<dbReference type="PaxDb" id="3635-A0A1U8JC59"/>
<name>A0A1U8JC59_GOSHI</name>
<dbReference type="InterPro" id="IPR050550">
    <property type="entry name" value="SEC23_SEC24_subfamily"/>
</dbReference>
<protein>
    <submittedName>
        <fullName evidence="2">Uncharacterized protein isoform X2</fullName>
    </submittedName>
</protein>
<dbReference type="KEGG" id="ghi:107904060"/>
<dbReference type="GO" id="GO:0008270">
    <property type="term" value="F:zinc ion binding"/>
    <property type="evidence" value="ECO:0007669"/>
    <property type="project" value="TreeGrafter"/>
</dbReference>
<dbReference type="AlphaFoldDB" id="A0A1U8JC59"/>
<keyword evidence="1" id="KW-1185">Reference proteome</keyword>
<accession>A0A1U8JC59</accession>
<dbReference type="GO" id="GO:0070971">
    <property type="term" value="C:endoplasmic reticulum exit site"/>
    <property type="evidence" value="ECO:0007669"/>
    <property type="project" value="TreeGrafter"/>
</dbReference>
<sequence length="121" mass="14089">MLPPTLAFLPFIQGQSPKSVYSDFLFFCQTNTRFVDLFLVYLPPNQWCMRGHFAVTNEYTDLASLKFLSIESDGSLFLYANTDDSTLPQDMYRMLSQPYAFNYVLRFRTSTDFKPGHSTFF</sequence>
<dbReference type="InterPro" id="IPR036465">
    <property type="entry name" value="vWFA_dom_sf"/>
</dbReference>
<dbReference type="RefSeq" id="XP_016685819.1">
    <property type="nucleotide sequence ID" value="XM_016830330.2"/>
</dbReference>
<organism evidence="1 2">
    <name type="scientific">Gossypium hirsutum</name>
    <name type="common">Upland cotton</name>
    <name type="synonym">Gossypium mexicanum</name>
    <dbReference type="NCBI Taxonomy" id="3635"/>
    <lineage>
        <taxon>Eukaryota</taxon>
        <taxon>Viridiplantae</taxon>
        <taxon>Streptophyta</taxon>
        <taxon>Embryophyta</taxon>
        <taxon>Tracheophyta</taxon>
        <taxon>Spermatophyta</taxon>
        <taxon>Magnoliopsida</taxon>
        <taxon>eudicotyledons</taxon>
        <taxon>Gunneridae</taxon>
        <taxon>Pentapetalae</taxon>
        <taxon>rosids</taxon>
        <taxon>malvids</taxon>
        <taxon>Malvales</taxon>
        <taxon>Malvaceae</taxon>
        <taxon>Malvoideae</taxon>
        <taxon>Gossypium</taxon>
    </lineage>
</organism>
<reference evidence="1" key="1">
    <citation type="journal article" date="2020" name="Nat. Genet.">
        <title>Genomic diversifications of five Gossypium allopolyploid species and their impact on cotton improvement.</title>
        <authorList>
            <person name="Chen Z.J."/>
            <person name="Sreedasyam A."/>
            <person name="Ando A."/>
            <person name="Song Q."/>
            <person name="De Santiago L.M."/>
            <person name="Hulse-Kemp A.M."/>
            <person name="Ding M."/>
            <person name="Ye W."/>
            <person name="Kirkbride R.C."/>
            <person name="Jenkins J."/>
            <person name="Plott C."/>
            <person name="Lovell J."/>
            <person name="Lin Y.M."/>
            <person name="Vaughn R."/>
            <person name="Liu B."/>
            <person name="Simpson S."/>
            <person name="Scheffler B.E."/>
            <person name="Wen L."/>
            <person name="Saski C.A."/>
            <person name="Grover C.E."/>
            <person name="Hu G."/>
            <person name="Conover J.L."/>
            <person name="Carlson J.W."/>
            <person name="Shu S."/>
            <person name="Boston L.B."/>
            <person name="Williams M."/>
            <person name="Peterson D.G."/>
            <person name="McGee K."/>
            <person name="Jones D.C."/>
            <person name="Wendel J.F."/>
            <person name="Stelly D.M."/>
            <person name="Grimwood J."/>
            <person name="Schmutz J."/>
        </authorList>
    </citation>
    <scope>NUCLEOTIDE SEQUENCE [LARGE SCALE GENOMIC DNA]</scope>
    <source>
        <strain evidence="1">cv. TM-1</strain>
    </source>
</reference>
<dbReference type="STRING" id="3635.A0A1U8JC59"/>
<dbReference type="GO" id="GO:0030127">
    <property type="term" value="C:COPII vesicle coat"/>
    <property type="evidence" value="ECO:0007669"/>
    <property type="project" value="TreeGrafter"/>
</dbReference>
<proteinExistence type="predicted"/>
<dbReference type="GO" id="GO:0090110">
    <property type="term" value="P:COPII-coated vesicle cargo loading"/>
    <property type="evidence" value="ECO:0007669"/>
    <property type="project" value="TreeGrafter"/>
</dbReference>
<evidence type="ECO:0000313" key="2">
    <source>
        <dbReference type="RefSeq" id="XP_016685819.1"/>
    </source>
</evidence>
<dbReference type="PANTHER" id="PTHR13803:SF17">
    <property type="entry name" value="PROTEIN TRANSPORT PROTEIN SEC24"/>
    <property type="match status" value="1"/>
</dbReference>
<dbReference type="Gene3D" id="3.40.50.410">
    <property type="entry name" value="von Willebrand factor, type A domain"/>
    <property type="match status" value="1"/>
</dbReference>
<dbReference type="GeneID" id="107904060"/>
<reference evidence="2" key="2">
    <citation type="submission" date="2025-08" db="UniProtKB">
        <authorList>
            <consortium name="RefSeq"/>
        </authorList>
    </citation>
    <scope>IDENTIFICATION</scope>
</reference>
<dbReference type="Proteomes" id="UP000818029">
    <property type="component" value="Chromosome D05"/>
</dbReference>
<dbReference type="SUPFAM" id="SSF53300">
    <property type="entry name" value="vWA-like"/>
    <property type="match status" value="1"/>
</dbReference>
<dbReference type="PANTHER" id="PTHR13803">
    <property type="entry name" value="SEC24-RELATED PROTEIN"/>
    <property type="match status" value="1"/>
</dbReference>
<evidence type="ECO:0000313" key="1">
    <source>
        <dbReference type="Proteomes" id="UP000818029"/>
    </source>
</evidence>
<gene>
    <name evidence="2" type="primary">LOC107904060</name>
</gene>
<dbReference type="GO" id="GO:0000149">
    <property type="term" value="F:SNARE binding"/>
    <property type="evidence" value="ECO:0007669"/>
    <property type="project" value="TreeGrafter"/>
</dbReference>
<dbReference type="Gene3D" id="2.60.40.1670">
    <property type="entry name" value="beta-sandwich domain of Sec23/24"/>
    <property type="match status" value="1"/>
</dbReference>